<dbReference type="HOGENOM" id="CLU_093544_0_0_1"/>
<dbReference type="Proteomes" id="UP000027265">
    <property type="component" value="Unassembled WGS sequence"/>
</dbReference>
<proteinExistence type="predicted"/>
<sequence length="260" mass="30143">MACRRGDRAKFIGCHVGPSAIRGCSKDCCPYPDTPQALITNERYDYLDSSQFKWDDPVFAPNRDPTQPSYIFRPCRNPYRPKYVCLDCRKSFKLTWVGGKEYRRMAGFAQPWECRPARDSKEMIEVGRNRQRLSWNAFASIQAEYNAKKADGTLTEEDKREAKRCDADLWWIPLDRLRCPGCGKDGIPVGPTFKAPKMDDDKGWVQVRKMLDEGEEFSYCVTVEEENEAKLEAGRFLARQKNADRWEVEKRRRAEALKMG</sequence>
<dbReference type="InParanoid" id="A0A067Q021"/>
<evidence type="ECO:0000313" key="1">
    <source>
        <dbReference type="EMBL" id="KDQ60334.1"/>
    </source>
</evidence>
<protein>
    <submittedName>
        <fullName evidence="1">Uncharacterized protein</fullName>
    </submittedName>
</protein>
<dbReference type="OrthoDB" id="3211860at2759"/>
<reference evidence="2" key="1">
    <citation type="journal article" date="2014" name="Proc. Natl. Acad. Sci. U.S.A.">
        <title>Extensive sampling of basidiomycete genomes demonstrates inadequacy of the white-rot/brown-rot paradigm for wood decay fungi.</title>
        <authorList>
            <person name="Riley R."/>
            <person name="Salamov A.A."/>
            <person name="Brown D.W."/>
            <person name="Nagy L.G."/>
            <person name="Floudas D."/>
            <person name="Held B.W."/>
            <person name="Levasseur A."/>
            <person name="Lombard V."/>
            <person name="Morin E."/>
            <person name="Otillar R."/>
            <person name="Lindquist E.A."/>
            <person name="Sun H."/>
            <person name="LaButti K.M."/>
            <person name="Schmutz J."/>
            <person name="Jabbour D."/>
            <person name="Luo H."/>
            <person name="Baker S.E."/>
            <person name="Pisabarro A.G."/>
            <person name="Walton J.D."/>
            <person name="Blanchette R.A."/>
            <person name="Henrissat B."/>
            <person name="Martin F."/>
            <person name="Cullen D."/>
            <person name="Hibbett D.S."/>
            <person name="Grigoriev I.V."/>
        </authorList>
    </citation>
    <scope>NUCLEOTIDE SEQUENCE [LARGE SCALE GENOMIC DNA]</scope>
    <source>
        <strain evidence="2">MUCL 33604</strain>
    </source>
</reference>
<name>A0A067Q021_9AGAM</name>
<keyword evidence="2" id="KW-1185">Reference proteome</keyword>
<dbReference type="EMBL" id="KL197714">
    <property type="protein sequence ID" value="KDQ60334.1"/>
    <property type="molecule type" value="Genomic_DNA"/>
</dbReference>
<organism evidence="1 2">
    <name type="scientific">Jaapia argillacea MUCL 33604</name>
    <dbReference type="NCBI Taxonomy" id="933084"/>
    <lineage>
        <taxon>Eukaryota</taxon>
        <taxon>Fungi</taxon>
        <taxon>Dikarya</taxon>
        <taxon>Basidiomycota</taxon>
        <taxon>Agaricomycotina</taxon>
        <taxon>Agaricomycetes</taxon>
        <taxon>Agaricomycetidae</taxon>
        <taxon>Jaapiales</taxon>
        <taxon>Jaapiaceae</taxon>
        <taxon>Jaapia</taxon>
    </lineage>
</organism>
<accession>A0A067Q021</accession>
<dbReference type="AlphaFoldDB" id="A0A067Q021"/>
<evidence type="ECO:0000313" key="2">
    <source>
        <dbReference type="Proteomes" id="UP000027265"/>
    </source>
</evidence>
<gene>
    <name evidence="1" type="ORF">JAAARDRAFT_77439</name>
</gene>